<evidence type="ECO:0000313" key="3">
    <source>
        <dbReference type="EMBL" id="WOG81131.1"/>
    </source>
</evidence>
<dbReference type="PROSITE" id="PS51375">
    <property type="entry name" value="PPR"/>
    <property type="match status" value="1"/>
</dbReference>
<evidence type="ECO:0000313" key="4">
    <source>
        <dbReference type="Proteomes" id="UP000077755"/>
    </source>
</evidence>
<organism evidence="3 4">
    <name type="scientific">Daucus carota subsp. sativus</name>
    <name type="common">Carrot</name>
    <dbReference type="NCBI Taxonomy" id="79200"/>
    <lineage>
        <taxon>Eukaryota</taxon>
        <taxon>Viridiplantae</taxon>
        <taxon>Streptophyta</taxon>
        <taxon>Embryophyta</taxon>
        <taxon>Tracheophyta</taxon>
        <taxon>Spermatophyta</taxon>
        <taxon>Magnoliopsida</taxon>
        <taxon>eudicotyledons</taxon>
        <taxon>Gunneridae</taxon>
        <taxon>Pentapetalae</taxon>
        <taxon>asterids</taxon>
        <taxon>campanulids</taxon>
        <taxon>Apiales</taxon>
        <taxon>Apiaceae</taxon>
        <taxon>Apioideae</taxon>
        <taxon>Scandiceae</taxon>
        <taxon>Daucinae</taxon>
        <taxon>Daucus</taxon>
        <taxon>Daucus sect. Daucus</taxon>
    </lineage>
</organism>
<dbReference type="Gene3D" id="1.25.40.10">
    <property type="entry name" value="Tetratricopeptide repeat domain"/>
    <property type="match status" value="1"/>
</dbReference>
<dbReference type="Pfam" id="PF13041">
    <property type="entry name" value="PPR_2"/>
    <property type="match status" value="1"/>
</dbReference>
<evidence type="ECO:0000256" key="1">
    <source>
        <dbReference type="ARBA" id="ARBA00022737"/>
    </source>
</evidence>
<protein>
    <recommendedName>
        <fullName evidence="5">Pentacotripeptide-repeat region of PRORP domain-containing protein</fullName>
    </recommendedName>
</protein>
<reference evidence="3" key="1">
    <citation type="journal article" date="2016" name="Nat. Genet.">
        <title>A high-quality carrot genome assembly provides new insights into carotenoid accumulation and asterid genome evolution.</title>
        <authorList>
            <person name="Iorizzo M."/>
            <person name="Ellison S."/>
            <person name="Senalik D."/>
            <person name="Zeng P."/>
            <person name="Satapoomin P."/>
            <person name="Huang J."/>
            <person name="Bowman M."/>
            <person name="Iovene M."/>
            <person name="Sanseverino W."/>
            <person name="Cavagnaro P."/>
            <person name="Yildiz M."/>
            <person name="Macko-Podgorni A."/>
            <person name="Moranska E."/>
            <person name="Grzebelus E."/>
            <person name="Grzebelus D."/>
            <person name="Ashrafi H."/>
            <person name="Zheng Z."/>
            <person name="Cheng S."/>
            <person name="Spooner D."/>
            <person name="Van Deynze A."/>
            <person name="Simon P."/>
        </authorList>
    </citation>
    <scope>NUCLEOTIDE SEQUENCE</scope>
    <source>
        <tissue evidence="3">Leaf</tissue>
    </source>
</reference>
<feature type="repeat" description="PPR" evidence="2">
    <location>
        <begin position="46"/>
        <end position="80"/>
    </location>
</feature>
<name>A0AAF0W2W8_DAUCS</name>
<dbReference type="InterPro" id="IPR002885">
    <property type="entry name" value="PPR_rpt"/>
</dbReference>
<keyword evidence="1" id="KW-0677">Repeat</keyword>
<evidence type="ECO:0000256" key="2">
    <source>
        <dbReference type="PROSITE-ProRule" id="PRU00708"/>
    </source>
</evidence>
<dbReference type="AlphaFoldDB" id="A0AAF0W2W8"/>
<dbReference type="EMBL" id="CP093343">
    <property type="protein sequence ID" value="WOG81131.1"/>
    <property type="molecule type" value="Genomic_DNA"/>
</dbReference>
<keyword evidence="4" id="KW-1185">Reference proteome</keyword>
<dbReference type="NCBIfam" id="TIGR00756">
    <property type="entry name" value="PPR"/>
    <property type="match status" value="1"/>
</dbReference>
<evidence type="ECO:0008006" key="5">
    <source>
        <dbReference type="Google" id="ProtNLM"/>
    </source>
</evidence>
<gene>
    <name evidence="3" type="ORF">DCAR_0100276</name>
</gene>
<dbReference type="Proteomes" id="UP000077755">
    <property type="component" value="Chromosome 1"/>
</dbReference>
<proteinExistence type="predicted"/>
<accession>A0AAF0W2W8</accession>
<reference evidence="3" key="2">
    <citation type="submission" date="2022-03" db="EMBL/GenBank/DDBJ databases">
        <title>Draft title - Genomic analysis of global carrot germplasm unveils the trajectory of domestication and the origin of high carotenoid orange carrot.</title>
        <authorList>
            <person name="Iorizzo M."/>
            <person name="Ellison S."/>
            <person name="Senalik D."/>
            <person name="Macko-Podgorni A."/>
            <person name="Grzebelus D."/>
            <person name="Bostan H."/>
            <person name="Rolling W."/>
            <person name="Curaba J."/>
            <person name="Simon P."/>
        </authorList>
    </citation>
    <scope>NUCLEOTIDE SEQUENCE</scope>
    <source>
        <tissue evidence="3">Leaf</tissue>
    </source>
</reference>
<sequence length="98" mass="11638">MIFCIKILNKSLMFKLLFRKKINCSEKYMILICSLAMEQSNSLPPDFLTYKTLLEGVCREGKGDQAFQFLDDFRKRDHMMKENTYKMLLNGLHFVSRE</sequence>
<dbReference type="InterPro" id="IPR011990">
    <property type="entry name" value="TPR-like_helical_dom_sf"/>
</dbReference>